<dbReference type="InterPro" id="IPR043504">
    <property type="entry name" value="Peptidase_S1_PA_chymotrypsin"/>
</dbReference>
<dbReference type="SUPFAM" id="SSF50494">
    <property type="entry name" value="Trypsin-like serine proteases"/>
    <property type="match status" value="1"/>
</dbReference>
<keyword evidence="5" id="KW-1185">Reference proteome</keyword>
<reference evidence="4 5" key="1">
    <citation type="submission" date="2023-02" db="EMBL/GenBank/DDBJ databases">
        <title>LHISI_Scaffold_Assembly.</title>
        <authorList>
            <person name="Stuart O.P."/>
            <person name="Cleave R."/>
            <person name="Magrath M.J.L."/>
            <person name="Mikheyev A.S."/>
        </authorList>
    </citation>
    <scope>NUCLEOTIDE SEQUENCE [LARGE SCALE GENOMIC DNA]</scope>
    <source>
        <strain evidence="4">Daus_M_001</strain>
        <tissue evidence="4">Leg muscle</tissue>
    </source>
</reference>
<dbReference type="Gene3D" id="2.40.10.10">
    <property type="entry name" value="Trypsin-like serine proteases"/>
    <property type="match status" value="1"/>
</dbReference>
<feature type="domain" description="Peptidase S1" evidence="3">
    <location>
        <begin position="29"/>
        <end position="147"/>
    </location>
</feature>
<accession>A0ABQ9G9H0</accession>
<evidence type="ECO:0000259" key="3">
    <source>
        <dbReference type="PROSITE" id="PS50240"/>
    </source>
</evidence>
<evidence type="ECO:0000313" key="5">
    <source>
        <dbReference type="Proteomes" id="UP001159363"/>
    </source>
</evidence>
<dbReference type="InterPro" id="IPR009003">
    <property type="entry name" value="Peptidase_S1_PA"/>
</dbReference>
<evidence type="ECO:0000256" key="2">
    <source>
        <dbReference type="SAM" id="MobiDB-lite"/>
    </source>
</evidence>
<comment type="caution">
    <text evidence="4">The sequence shown here is derived from an EMBL/GenBank/DDBJ whole genome shotgun (WGS) entry which is preliminary data.</text>
</comment>
<dbReference type="PROSITE" id="PS50240">
    <property type="entry name" value="TRYPSIN_DOM"/>
    <property type="match status" value="1"/>
</dbReference>
<dbReference type="InterPro" id="IPR018114">
    <property type="entry name" value="TRYPSIN_HIS"/>
</dbReference>
<dbReference type="EMBL" id="JARBHB010000015">
    <property type="protein sequence ID" value="KAJ8867689.1"/>
    <property type="molecule type" value="Genomic_DNA"/>
</dbReference>
<dbReference type="InterPro" id="IPR001254">
    <property type="entry name" value="Trypsin_dom"/>
</dbReference>
<feature type="region of interest" description="Disordered" evidence="2">
    <location>
        <begin position="1"/>
        <end position="21"/>
    </location>
</feature>
<sequence>MQGRGKRETPRKPVDKLHNPARFPRDERIVGGQEALEHSFPYQAALFLPVKGGKSFCGGSVIADRWFLTAAHCVDSKGADSRGCAEDVRYTFTRNRDDADSELRRLGEGADVRQAPATMDCSQPRGAWHVRAAGSVWDKSFPRFISV</sequence>
<organism evidence="4 5">
    <name type="scientific">Dryococelus australis</name>
    <dbReference type="NCBI Taxonomy" id="614101"/>
    <lineage>
        <taxon>Eukaryota</taxon>
        <taxon>Metazoa</taxon>
        <taxon>Ecdysozoa</taxon>
        <taxon>Arthropoda</taxon>
        <taxon>Hexapoda</taxon>
        <taxon>Insecta</taxon>
        <taxon>Pterygota</taxon>
        <taxon>Neoptera</taxon>
        <taxon>Polyneoptera</taxon>
        <taxon>Phasmatodea</taxon>
        <taxon>Verophasmatodea</taxon>
        <taxon>Anareolatae</taxon>
        <taxon>Phasmatidae</taxon>
        <taxon>Eurycanthinae</taxon>
        <taxon>Dryococelus</taxon>
    </lineage>
</organism>
<gene>
    <name evidence="4" type="ORF">PR048_031492</name>
</gene>
<dbReference type="Pfam" id="PF00089">
    <property type="entry name" value="Trypsin"/>
    <property type="match status" value="1"/>
</dbReference>
<dbReference type="PROSITE" id="PS00134">
    <property type="entry name" value="TRYPSIN_HIS"/>
    <property type="match status" value="1"/>
</dbReference>
<dbReference type="PANTHER" id="PTHR24252">
    <property type="entry name" value="ACROSIN-RELATED"/>
    <property type="match status" value="1"/>
</dbReference>
<protein>
    <recommendedName>
        <fullName evidence="3">Peptidase S1 domain-containing protein</fullName>
    </recommendedName>
</protein>
<evidence type="ECO:0000256" key="1">
    <source>
        <dbReference type="ARBA" id="ARBA00023157"/>
    </source>
</evidence>
<proteinExistence type="predicted"/>
<dbReference type="PANTHER" id="PTHR24252:SF7">
    <property type="entry name" value="HYALIN"/>
    <property type="match status" value="1"/>
</dbReference>
<keyword evidence="1" id="KW-1015">Disulfide bond</keyword>
<dbReference type="Proteomes" id="UP001159363">
    <property type="component" value="Chromosome 14"/>
</dbReference>
<name>A0ABQ9G9H0_9NEOP</name>
<evidence type="ECO:0000313" key="4">
    <source>
        <dbReference type="EMBL" id="KAJ8867689.1"/>
    </source>
</evidence>